<comment type="caution">
    <text evidence="16">The sequence shown here is derived from an EMBL/GenBank/DDBJ whole genome shotgun (WGS) entry which is preliminary data.</text>
</comment>
<keyword evidence="11" id="KW-0472">Membrane</keyword>
<proteinExistence type="inferred from homology"/>
<evidence type="ECO:0008006" key="18">
    <source>
        <dbReference type="Google" id="ProtNLM"/>
    </source>
</evidence>
<gene>
    <name evidence="16" type="ORF">CDV36_010638</name>
</gene>
<dbReference type="PANTHER" id="PTHR19370">
    <property type="entry name" value="NADH-CYTOCHROME B5 REDUCTASE"/>
    <property type="match status" value="1"/>
</dbReference>
<dbReference type="PROSITE" id="PS00191">
    <property type="entry name" value="CYTOCHROME_B5_1"/>
    <property type="match status" value="1"/>
</dbReference>
<protein>
    <recommendedName>
        <fullName evidence="18">Cytochrome-b5 reductase</fullName>
    </recommendedName>
</protein>
<dbReference type="STRING" id="2010991.A0A3M2RWP3"/>
<dbReference type="InterPro" id="IPR017927">
    <property type="entry name" value="FAD-bd_FR_type"/>
</dbReference>
<sequence length="367" mass="40384">MEEADHTDQARAAKRIVTLDGLAPHNSLESGVWVAISGEVYDISTFLSEHPGGEDILLEAAGTDVTEDFFDLHSDEAQELLPAYHIESLGLTAKSGTELVADQSQRHSFLRPDIWQQVTVLEKRRLSHNTILITLKWDHCEEFGLPIGKHVLLRARDPVSGNNIVRAYTPIATKDSLGEVDLLIKIYHKTDGRAGGKMTTTLHHMPLGATLELKGPVGTFEYLGKGKCHVSGKTRQVNRFVLVSAGSGLTPMLQVLRAIARDAEDSTECLLLYGNRHEEDILYRDELKSMGAMDGRRIRVVHTLSCPSASWSGQRGRLGQELLEAEAEQPKPGVEDLVLLCGPSAMETAIKHVLRAGGWADEQIICF</sequence>
<keyword evidence="8" id="KW-0560">Oxidoreductase</keyword>
<dbReference type="SUPFAM" id="SSF52343">
    <property type="entry name" value="Ferredoxin reductase-like, C-terminal NADP-linked domain"/>
    <property type="match status" value="1"/>
</dbReference>
<dbReference type="EMBL" id="NKUJ01000231">
    <property type="protein sequence ID" value="RMJ09716.1"/>
    <property type="molecule type" value="Genomic_DNA"/>
</dbReference>
<comment type="similarity">
    <text evidence="3">Belongs to the flavoprotein pyridine nucleotide cytochrome reductase family.</text>
</comment>
<evidence type="ECO:0000256" key="12">
    <source>
        <dbReference type="PIRSR" id="PIRSR601834-1"/>
    </source>
</evidence>
<evidence type="ECO:0000256" key="1">
    <source>
        <dbReference type="ARBA" id="ARBA00001974"/>
    </source>
</evidence>
<feature type="binding site" evidence="12">
    <location>
        <position position="168"/>
    </location>
    <ligand>
        <name>FAD</name>
        <dbReference type="ChEBI" id="CHEBI:57692"/>
    </ligand>
</feature>
<dbReference type="GO" id="GO:0005741">
    <property type="term" value="C:mitochondrial outer membrane"/>
    <property type="evidence" value="ECO:0007669"/>
    <property type="project" value="UniProtKB-SubCell"/>
</dbReference>
<keyword evidence="7 12" id="KW-0274">FAD</keyword>
<feature type="domain" description="FAD-binding FR-type" evidence="15">
    <location>
        <begin position="113"/>
        <end position="223"/>
    </location>
</feature>
<organism evidence="16 17">
    <name type="scientific">Fusarium kuroshium</name>
    <dbReference type="NCBI Taxonomy" id="2010991"/>
    <lineage>
        <taxon>Eukaryota</taxon>
        <taxon>Fungi</taxon>
        <taxon>Dikarya</taxon>
        <taxon>Ascomycota</taxon>
        <taxon>Pezizomycotina</taxon>
        <taxon>Sordariomycetes</taxon>
        <taxon>Hypocreomycetidae</taxon>
        <taxon>Hypocreales</taxon>
        <taxon>Nectriaceae</taxon>
        <taxon>Fusarium</taxon>
        <taxon>Fusarium solani species complex</taxon>
    </lineage>
</organism>
<feature type="binding site" evidence="12">
    <location>
        <position position="183"/>
    </location>
    <ligand>
        <name>FAD</name>
        <dbReference type="ChEBI" id="CHEBI:57692"/>
    </ligand>
</feature>
<evidence type="ECO:0000256" key="3">
    <source>
        <dbReference type="ARBA" id="ARBA00006105"/>
    </source>
</evidence>
<dbReference type="PROSITE" id="PS51384">
    <property type="entry name" value="FAD_FR"/>
    <property type="match status" value="1"/>
</dbReference>
<feature type="binding site" evidence="12">
    <location>
        <position position="250"/>
    </location>
    <ligand>
        <name>FAD</name>
        <dbReference type="ChEBI" id="CHEBI:57692"/>
    </ligand>
</feature>
<comment type="similarity">
    <text evidence="13">Belongs to the cytochrome b5 family.</text>
</comment>
<keyword evidence="4 13" id="KW-0349">Heme</keyword>
<evidence type="ECO:0000256" key="5">
    <source>
        <dbReference type="ARBA" id="ARBA00022630"/>
    </source>
</evidence>
<dbReference type="PANTHER" id="PTHR19370:SF211">
    <property type="entry name" value="NITRATE REDUCTASE [NADPH]"/>
    <property type="match status" value="1"/>
</dbReference>
<dbReference type="OrthoDB" id="432685at2759"/>
<feature type="domain" description="Cytochrome b5 heme-binding" evidence="14">
    <location>
        <begin position="14"/>
        <end position="90"/>
    </location>
</feature>
<comment type="subcellular location">
    <subcellularLocation>
        <location evidence="2">Mitochondrion outer membrane</location>
        <topology evidence="2">Single-pass membrane protein</topology>
    </subcellularLocation>
</comment>
<evidence type="ECO:0000256" key="11">
    <source>
        <dbReference type="ARBA" id="ARBA00023136"/>
    </source>
</evidence>
<dbReference type="SUPFAM" id="SSF63380">
    <property type="entry name" value="Riboflavin synthase domain-like"/>
    <property type="match status" value="1"/>
</dbReference>
<dbReference type="InterPro" id="IPR001199">
    <property type="entry name" value="Cyt_B5-like_heme/steroid-bd"/>
</dbReference>
<dbReference type="PRINTS" id="PR00371">
    <property type="entry name" value="FPNCR"/>
</dbReference>
<evidence type="ECO:0000256" key="4">
    <source>
        <dbReference type="ARBA" id="ARBA00022617"/>
    </source>
</evidence>
<dbReference type="InterPro" id="IPR008333">
    <property type="entry name" value="Cbr1-like_FAD-bd_dom"/>
</dbReference>
<dbReference type="InterPro" id="IPR018506">
    <property type="entry name" value="Cyt_B5_heme-BS"/>
</dbReference>
<dbReference type="GO" id="GO:0016491">
    <property type="term" value="F:oxidoreductase activity"/>
    <property type="evidence" value="ECO:0007669"/>
    <property type="project" value="UniProtKB-KW"/>
</dbReference>
<name>A0A3M2RWP3_9HYPO</name>
<evidence type="ECO:0000256" key="13">
    <source>
        <dbReference type="RuleBase" id="RU362121"/>
    </source>
</evidence>
<dbReference type="GO" id="GO:0020037">
    <property type="term" value="F:heme binding"/>
    <property type="evidence" value="ECO:0007669"/>
    <property type="project" value="UniProtKB-UniRule"/>
</dbReference>
<evidence type="ECO:0000256" key="2">
    <source>
        <dbReference type="ARBA" id="ARBA00004572"/>
    </source>
</evidence>
<evidence type="ECO:0000259" key="15">
    <source>
        <dbReference type="PROSITE" id="PS51384"/>
    </source>
</evidence>
<dbReference type="PRINTS" id="PR00363">
    <property type="entry name" value="CYTOCHROMEB5"/>
</dbReference>
<keyword evidence="6 13" id="KW-0479">Metal-binding</keyword>
<dbReference type="InterPro" id="IPR036400">
    <property type="entry name" value="Cyt_B5-like_heme/steroid_sf"/>
</dbReference>
<feature type="binding site" evidence="12">
    <location>
        <position position="197"/>
    </location>
    <ligand>
        <name>FAD</name>
        <dbReference type="ChEBI" id="CHEBI:57692"/>
    </ligand>
</feature>
<evidence type="ECO:0000256" key="7">
    <source>
        <dbReference type="ARBA" id="ARBA00022827"/>
    </source>
</evidence>
<dbReference type="SUPFAM" id="SSF55856">
    <property type="entry name" value="Cytochrome b5-like heme/steroid binding domain"/>
    <property type="match status" value="1"/>
</dbReference>
<feature type="binding site" evidence="12">
    <location>
        <position position="198"/>
    </location>
    <ligand>
        <name>FAD</name>
        <dbReference type="ChEBI" id="CHEBI:57692"/>
    </ligand>
</feature>
<comment type="cofactor">
    <cofactor evidence="1 12">
        <name>FAD</name>
        <dbReference type="ChEBI" id="CHEBI:57692"/>
    </cofactor>
</comment>
<keyword evidence="17" id="KW-1185">Reference proteome</keyword>
<keyword evidence="5 12" id="KW-0285">Flavoprotein</keyword>
<dbReference type="InterPro" id="IPR001709">
    <property type="entry name" value="Flavoprot_Pyr_Nucl_cyt_Rdtase"/>
</dbReference>
<dbReference type="PROSITE" id="PS50255">
    <property type="entry name" value="CYTOCHROME_B5_2"/>
    <property type="match status" value="1"/>
</dbReference>
<evidence type="ECO:0000313" key="17">
    <source>
        <dbReference type="Proteomes" id="UP000277212"/>
    </source>
</evidence>
<feature type="binding site" evidence="12">
    <location>
        <position position="185"/>
    </location>
    <ligand>
        <name>FAD</name>
        <dbReference type="ChEBI" id="CHEBI:57692"/>
    </ligand>
</feature>
<dbReference type="SMART" id="SM01117">
    <property type="entry name" value="Cyt-b5"/>
    <property type="match status" value="1"/>
</dbReference>
<evidence type="ECO:0000313" key="16">
    <source>
        <dbReference type="EMBL" id="RMJ09716.1"/>
    </source>
</evidence>
<dbReference type="Gene3D" id="3.40.50.80">
    <property type="entry name" value="Nucleotide-binding domain of ferredoxin-NADP reductase (FNR) module"/>
    <property type="match status" value="1"/>
</dbReference>
<accession>A0A3M2RWP3</accession>
<dbReference type="GO" id="GO:0046872">
    <property type="term" value="F:metal ion binding"/>
    <property type="evidence" value="ECO:0007669"/>
    <property type="project" value="UniProtKB-UniRule"/>
</dbReference>
<evidence type="ECO:0000256" key="9">
    <source>
        <dbReference type="ARBA" id="ARBA00023004"/>
    </source>
</evidence>
<evidence type="ECO:0000256" key="6">
    <source>
        <dbReference type="ARBA" id="ARBA00022723"/>
    </source>
</evidence>
<dbReference type="InterPro" id="IPR001834">
    <property type="entry name" value="CBR-like"/>
</dbReference>
<evidence type="ECO:0000259" key="14">
    <source>
        <dbReference type="PROSITE" id="PS50255"/>
    </source>
</evidence>
<dbReference type="Pfam" id="PF00173">
    <property type="entry name" value="Cyt-b5"/>
    <property type="match status" value="1"/>
</dbReference>
<reference evidence="16 17" key="1">
    <citation type="submission" date="2017-06" db="EMBL/GenBank/DDBJ databases">
        <title>Comparative genomic analysis of Ambrosia Fusariam Clade fungi.</title>
        <authorList>
            <person name="Stajich J.E."/>
            <person name="Carrillo J."/>
            <person name="Kijimoto T."/>
            <person name="Eskalen A."/>
            <person name="O'Donnell K."/>
            <person name="Kasson M."/>
        </authorList>
    </citation>
    <scope>NUCLEOTIDE SEQUENCE [LARGE SCALE GENOMIC DNA]</scope>
    <source>
        <strain evidence="16">UCR3666</strain>
    </source>
</reference>
<evidence type="ECO:0000256" key="8">
    <source>
        <dbReference type="ARBA" id="ARBA00023002"/>
    </source>
</evidence>
<dbReference type="PRINTS" id="PR00406">
    <property type="entry name" value="CYTB5RDTASE"/>
</dbReference>
<dbReference type="InterPro" id="IPR001433">
    <property type="entry name" value="OxRdtase_FAD/NAD-bd"/>
</dbReference>
<dbReference type="Gene3D" id="3.10.120.10">
    <property type="entry name" value="Cytochrome b5-like heme/steroid binding domain"/>
    <property type="match status" value="1"/>
</dbReference>
<dbReference type="InterPro" id="IPR039261">
    <property type="entry name" value="FNR_nucleotide-bd"/>
</dbReference>
<dbReference type="Pfam" id="PF00970">
    <property type="entry name" value="FAD_binding_6"/>
    <property type="match status" value="1"/>
</dbReference>
<dbReference type="CDD" id="cd06183">
    <property type="entry name" value="cyt_b5_reduct_like"/>
    <property type="match status" value="1"/>
</dbReference>
<dbReference type="Gene3D" id="2.40.30.10">
    <property type="entry name" value="Translation factors"/>
    <property type="match status" value="1"/>
</dbReference>
<dbReference type="InterPro" id="IPR017938">
    <property type="entry name" value="Riboflavin_synthase-like_b-brl"/>
</dbReference>
<evidence type="ECO:0000256" key="10">
    <source>
        <dbReference type="ARBA" id="ARBA00023027"/>
    </source>
</evidence>
<feature type="binding site" evidence="12">
    <location>
        <position position="166"/>
    </location>
    <ligand>
        <name>FAD</name>
        <dbReference type="ChEBI" id="CHEBI:57692"/>
    </ligand>
</feature>
<keyword evidence="9 13" id="KW-0408">Iron</keyword>
<keyword evidence="10" id="KW-0520">NAD</keyword>
<dbReference type="Proteomes" id="UP000277212">
    <property type="component" value="Unassembled WGS sequence"/>
</dbReference>
<dbReference type="Pfam" id="PF00175">
    <property type="entry name" value="NAD_binding_1"/>
    <property type="match status" value="1"/>
</dbReference>
<dbReference type="AlphaFoldDB" id="A0A3M2RWP3"/>
<dbReference type="GO" id="GO:0005783">
    <property type="term" value="C:endoplasmic reticulum"/>
    <property type="evidence" value="ECO:0007669"/>
    <property type="project" value="TreeGrafter"/>
</dbReference>